<name>A0A8H4VYU4_9HELO</name>
<dbReference type="AlphaFoldDB" id="A0A8H4VYU4"/>
<comment type="caution">
    <text evidence="1">The sequence shown here is derived from an EMBL/GenBank/DDBJ whole genome shotgun (WGS) entry which is preliminary data.</text>
</comment>
<proteinExistence type="predicted"/>
<reference evidence="1 2" key="1">
    <citation type="submission" date="2020-03" db="EMBL/GenBank/DDBJ databases">
        <title>Draft Genome Sequence of Cudoniella acicularis.</title>
        <authorList>
            <person name="Buettner E."/>
            <person name="Kellner H."/>
        </authorList>
    </citation>
    <scope>NUCLEOTIDE SEQUENCE [LARGE SCALE GENOMIC DNA]</scope>
    <source>
        <strain evidence="1 2">DSM 108380</strain>
    </source>
</reference>
<dbReference type="EMBL" id="JAAMPI010000956">
    <property type="protein sequence ID" value="KAF4627521.1"/>
    <property type="molecule type" value="Genomic_DNA"/>
</dbReference>
<sequence length="164" mass="18782">MDFVKTDISIELEDGTVESWPSHKDVPAFAARDDLSQFIFIEGPALKLRLGYHKGKWSVCGEAKGLRSEGHYDYLYMPAGYSDNLTITKDAAKDANLRSKLENEEWDGIVLTSRRYSDHHPHILTVMIIDWKGDFAERIGMAKLWVNLEGSDPWSRGRHRFRIG</sequence>
<evidence type="ECO:0000313" key="1">
    <source>
        <dbReference type="EMBL" id="KAF4627521.1"/>
    </source>
</evidence>
<keyword evidence="2" id="KW-1185">Reference proteome</keyword>
<evidence type="ECO:0000313" key="2">
    <source>
        <dbReference type="Proteomes" id="UP000566819"/>
    </source>
</evidence>
<gene>
    <name evidence="1" type="ORF">G7Y89_g10636</name>
</gene>
<protein>
    <submittedName>
        <fullName evidence="1">Uncharacterized protein</fullName>
    </submittedName>
</protein>
<accession>A0A8H4VYU4</accession>
<organism evidence="1 2">
    <name type="scientific">Cudoniella acicularis</name>
    <dbReference type="NCBI Taxonomy" id="354080"/>
    <lineage>
        <taxon>Eukaryota</taxon>
        <taxon>Fungi</taxon>
        <taxon>Dikarya</taxon>
        <taxon>Ascomycota</taxon>
        <taxon>Pezizomycotina</taxon>
        <taxon>Leotiomycetes</taxon>
        <taxon>Helotiales</taxon>
        <taxon>Tricladiaceae</taxon>
        <taxon>Cudoniella</taxon>
    </lineage>
</organism>
<dbReference type="Proteomes" id="UP000566819">
    <property type="component" value="Unassembled WGS sequence"/>
</dbReference>